<dbReference type="InterPro" id="IPR036188">
    <property type="entry name" value="FAD/NAD-bd_sf"/>
</dbReference>
<dbReference type="InterPro" id="IPR002937">
    <property type="entry name" value="Amino_oxidase"/>
</dbReference>
<dbReference type="EMBL" id="JAEVFJ010000023">
    <property type="protein sequence ID" value="KAH8096667.1"/>
    <property type="molecule type" value="Genomic_DNA"/>
</dbReference>
<sequence>MTLEKINSSLKNANLPLIEYEILEAESADGHPIGGRLWTHKFSNSKNDYYDRGAMRFPDTPPMQPVMRLFRELKLENVMIPYIPTIDDNINFFNNNIKTNTQVAAAADMGEFDPFRTWTRGLTGTAKDMYYAQIGPFRKALVENFEKGWRMLMKYDAYSTRGFMTIKGSDGVGTYSTKVVDYLETFGAGSGMYDQALSEAVLQSLDFDYPDDVNWWTIQGGSAVIAEAMAKNIDTTRIHNGKRVTGLWPAIKWTFPLGTGVISLNPFPPTMPIVKGVVSSIPWGAFRMVDTSWCNLSWDFQTAARCLNYDPSTKVGIKFKERWWETLDPPQKGDVSNTDRPTRVVVYPSYGIDGTDATILVSYTWAQDALRVGSFAGNEEKEKIMLKVILKDLADMRGMDEDDLSELLVSYDIWPWYSYENAVGAFAYFGPGQFSTIFTNSTKPAVMGRLHFAGEATSVWNGCV</sequence>
<dbReference type="GO" id="GO:0001716">
    <property type="term" value="F:L-amino-acid oxidase activity"/>
    <property type="evidence" value="ECO:0007669"/>
    <property type="project" value="TreeGrafter"/>
</dbReference>
<evidence type="ECO:0000313" key="2">
    <source>
        <dbReference type="EMBL" id="KAH8096667.1"/>
    </source>
</evidence>
<proteinExistence type="predicted"/>
<dbReference type="GO" id="GO:0009063">
    <property type="term" value="P:amino acid catabolic process"/>
    <property type="evidence" value="ECO:0007669"/>
    <property type="project" value="TreeGrafter"/>
</dbReference>
<keyword evidence="3" id="KW-1185">Reference proteome</keyword>
<dbReference type="PANTHER" id="PTHR10742">
    <property type="entry name" value="FLAVIN MONOAMINE OXIDASE"/>
    <property type="match status" value="1"/>
</dbReference>
<evidence type="ECO:0000313" key="3">
    <source>
        <dbReference type="Proteomes" id="UP000813824"/>
    </source>
</evidence>
<dbReference type="Proteomes" id="UP000813824">
    <property type="component" value="Unassembled WGS sequence"/>
</dbReference>
<dbReference type="Gene3D" id="3.90.660.10">
    <property type="match status" value="2"/>
</dbReference>
<name>A0A8K0XNB2_9AGAR</name>
<dbReference type="OrthoDB" id="7777654at2759"/>
<evidence type="ECO:0000259" key="1">
    <source>
        <dbReference type="Pfam" id="PF01593"/>
    </source>
</evidence>
<dbReference type="PANTHER" id="PTHR10742:SF342">
    <property type="entry name" value="AMINE OXIDASE"/>
    <property type="match status" value="1"/>
</dbReference>
<feature type="domain" description="Amine oxidase" evidence="1">
    <location>
        <begin position="33"/>
        <end position="462"/>
    </location>
</feature>
<dbReference type="SUPFAM" id="SSF54373">
    <property type="entry name" value="FAD-linked reductases, C-terminal domain"/>
    <property type="match status" value="1"/>
</dbReference>
<organism evidence="2 3">
    <name type="scientific">Cristinia sonorae</name>
    <dbReference type="NCBI Taxonomy" id="1940300"/>
    <lineage>
        <taxon>Eukaryota</taxon>
        <taxon>Fungi</taxon>
        <taxon>Dikarya</taxon>
        <taxon>Basidiomycota</taxon>
        <taxon>Agaricomycotina</taxon>
        <taxon>Agaricomycetes</taxon>
        <taxon>Agaricomycetidae</taxon>
        <taxon>Agaricales</taxon>
        <taxon>Pleurotineae</taxon>
        <taxon>Stephanosporaceae</taxon>
        <taxon>Cristinia</taxon>
    </lineage>
</organism>
<protein>
    <recommendedName>
        <fullName evidence="1">Amine oxidase domain-containing protein</fullName>
    </recommendedName>
</protein>
<gene>
    <name evidence="2" type="ORF">BXZ70DRAFT_895787</name>
</gene>
<reference evidence="2" key="1">
    <citation type="journal article" date="2021" name="New Phytol.">
        <title>Evolutionary innovations through gain and loss of genes in the ectomycorrhizal Boletales.</title>
        <authorList>
            <person name="Wu G."/>
            <person name="Miyauchi S."/>
            <person name="Morin E."/>
            <person name="Kuo A."/>
            <person name="Drula E."/>
            <person name="Varga T."/>
            <person name="Kohler A."/>
            <person name="Feng B."/>
            <person name="Cao Y."/>
            <person name="Lipzen A."/>
            <person name="Daum C."/>
            <person name="Hundley H."/>
            <person name="Pangilinan J."/>
            <person name="Johnson J."/>
            <person name="Barry K."/>
            <person name="LaButti K."/>
            <person name="Ng V."/>
            <person name="Ahrendt S."/>
            <person name="Min B."/>
            <person name="Choi I.G."/>
            <person name="Park H."/>
            <person name="Plett J.M."/>
            <person name="Magnuson J."/>
            <person name="Spatafora J.W."/>
            <person name="Nagy L.G."/>
            <person name="Henrissat B."/>
            <person name="Grigoriev I.V."/>
            <person name="Yang Z.L."/>
            <person name="Xu J."/>
            <person name="Martin F.M."/>
        </authorList>
    </citation>
    <scope>NUCLEOTIDE SEQUENCE</scope>
    <source>
        <strain evidence="2">KKN 215</strain>
    </source>
</reference>
<dbReference type="Pfam" id="PF01593">
    <property type="entry name" value="Amino_oxidase"/>
    <property type="match status" value="1"/>
</dbReference>
<comment type="caution">
    <text evidence="2">The sequence shown here is derived from an EMBL/GenBank/DDBJ whole genome shotgun (WGS) entry which is preliminary data.</text>
</comment>
<dbReference type="SUPFAM" id="SSF51905">
    <property type="entry name" value="FAD/NAD(P)-binding domain"/>
    <property type="match status" value="1"/>
</dbReference>
<accession>A0A8K0XNB2</accession>
<dbReference type="AlphaFoldDB" id="A0A8K0XNB2"/>
<dbReference type="InterPro" id="IPR050281">
    <property type="entry name" value="Flavin_monoamine_oxidase"/>
</dbReference>